<gene>
    <name evidence="1" type="ORF">LY89DRAFT_688969</name>
</gene>
<protein>
    <submittedName>
        <fullName evidence="1">Uncharacterized protein</fullName>
    </submittedName>
</protein>
<dbReference type="EMBL" id="KQ947427">
    <property type="protein sequence ID" value="KUJ11007.1"/>
    <property type="molecule type" value="Genomic_DNA"/>
</dbReference>
<evidence type="ECO:0000313" key="2">
    <source>
        <dbReference type="Proteomes" id="UP000070700"/>
    </source>
</evidence>
<sequence>MAEEYPYKEVHALFCFWDNSRSINFEMEGLESSLQNYALNSISQLHFRSSIKNENGADLDDIRSWIKKYSHPDHLLIFYCSGHGEADKCGRLTLYPQFRPAKDLIEDQNCIEWPSLYEALCTHSRSDILILMYCCDAAAAINDMPQDLTTSITVEIIMACGANELAGGPGVTFHTALVATLKKMAMNRHPFSAAVLARETASQMRRWKSRITVLIGERHHNHFSIPIYFRSHNGSAQRPILLKPSGVKHPIRQRRAIADIMGAENSWQK</sequence>
<dbReference type="AlphaFoldDB" id="A0A194WTS2"/>
<accession>A0A194WTS2</accession>
<name>A0A194WTS2_MOLSC</name>
<dbReference type="InParanoid" id="A0A194WTS2"/>
<dbReference type="GeneID" id="28825541"/>
<reference evidence="1 2" key="1">
    <citation type="submission" date="2015-10" db="EMBL/GenBank/DDBJ databases">
        <title>Full genome of DAOMC 229536 Phialocephala scopiformis, a fungal endophyte of spruce producing the potent anti-insectan compound rugulosin.</title>
        <authorList>
            <consortium name="DOE Joint Genome Institute"/>
            <person name="Walker A.K."/>
            <person name="Frasz S.L."/>
            <person name="Seifert K.A."/>
            <person name="Miller J.D."/>
            <person name="Mondo S.J."/>
            <person name="Labutti K."/>
            <person name="Lipzen A."/>
            <person name="Dockter R."/>
            <person name="Kennedy M."/>
            <person name="Grigoriev I.V."/>
            <person name="Spatafora J.W."/>
        </authorList>
    </citation>
    <scope>NUCLEOTIDE SEQUENCE [LARGE SCALE GENOMIC DNA]</scope>
    <source>
        <strain evidence="1 2">CBS 120377</strain>
    </source>
</reference>
<evidence type="ECO:0000313" key="1">
    <source>
        <dbReference type="EMBL" id="KUJ11007.1"/>
    </source>
</evidence>
<keyword evidence="2" id="KW-1185">Reference proteome</keyword>
<dbReference type="RefSeq" id="XP_018065362.1">
    <property type="nucleotide sequence ID" value="XM_018215815.1"/>
</dbReference>
<organism evidence="1 2">
    <name type="scientific">Mollisia scopiformis</name>
    <name type="common">Conifer needle endophyte fungus</name>
    <name type="synonym">Phialocephala scopiformis</name>
    <dbReference type="NCBI Taxonomy" id="149040"/>
    <lineage>
        <taxon>Eukaryota</taxon>
        <taxon>Fungi</taxon>
        <taxon>Dikarya</taxon>
        <taxon>Ascomycota</taxon>
        <taxon>Pezizomycotina</taxon>
        <taxon>Leotiomycetes</taxon>
        <taxon>Helotiales</taxon>
        <taxon>Mollisiaceae</taxon>
        <taxon>Mollisia</taxon>
    </lineage>
</organism>
<dbReference type="KEGG" id="psco:LY89DRAFT_688969"/>
<proteinExistence type="predicted"/>
<dbReference type="Proteomes" id="UP000070700">
    <property type="component" value="Unassembled WGS sequence"/>
</dbReference>